<dbReference type="HOGENOM" id="CLU_1825494_0_0_1"/>
<keyword evidence="1" id="KW-0812">Transmembrane</keyword>
<name>A0A0D0CA78_9AGAR</name>
<organism evidence="2 3">
    <name type="scientific">Collybiopsis luxurians FD-317 M1</name>
    <dbReference type="NCBI Taxonomy" id="944289"/>
    <lineage>
        <taxon>Eukaryota</taxon>
        <taxon>Fungi</taxon>
        <taxon>Dikarya</taxon>
        <taxon>Basidiomycota</taxon>
        <taxon>Agaricomycotina</taxon>
        <taxon>Agaricomycetes</taxon>
        <taxon>Agaricomycetidae</taxon>
        <taxon>Agaricales</taxon>
        <taxon>Marasmiineae</taxon>
        <taxon>Omphalotaceae</taxon>
        <taxon>Collybiopsis</taxon>
        <taxon>Collybiopsis luxurians</taxon>
    </lineage>
</organism>
<keyword evidence="3" id="KW-1185">Reference proteome</keyword>
<feature type="transmembrane region" description="Helical" evidence="1">
    <location>
        <begin position="69"/>
        <end position="90"/>
    </location>
</feature>
<evidence type="ECO:0000313" key="3">
    <source>
        <dbReference type="Proteomes" id="UP000053593"/>
    </source>
</evidence>
<accession>A0A0D0CA78</accession>
<evidence type="ECO:0000256" key="1">
    <source>
        <dbReference type="SAM" id="Phobius"/>
    </source>
</evidence>
<evidence type="ECO:0000313" key="2">
    <source>
        <dbReference type="EMBL" id="KIK59369.1"/>
    </source>
</evidence>
<reference evidence="2 3" key="1">
    <citation type="submission" date="2014-04" db="EMBL/GenBank/DDBJ databases">
        <title>Evolutionary Origins and Diversification of the Mycorrhizal Mutualists.</title>
        <authorList>
            <consortium name="DOE Joint Genome Institute"/>
            <consortium name="Mycorrhizal Genomics Consortium"/>
            <person name="Kohler A."/>
            <person name="Kuo A."/>
            <person name="Nagy L.G."/>
            <person name="Floudas D."/>
            <person name="Copeland A."/>
            <person name="Barry K.W."/>
            <person name="Cichocki N."/>
            <person name="Veneault-Fourrey C."/>
            <person name="LaButti K."/>
            <person name="Lindquist E.A."/>
            <person name="Lipzen A."/>
            <person name="Lundell T."/>
            <person name="Morin E."/>
            <person name="Murat C."/>
            <person name="Riley R."/>
            <person name="Ohm R."/>
            <person name="Sun H."/>
            <person name="Tunlid A."/>
            <person name="Henrissat B."/>
            <person name="Grigoriev I.V."/>
            <person name="Hibbett D.S."/>
            <person name="Martin F."/>
        </authorList>
    </citation>
    <scope>NUCLEOTIDE SEQUENCE [LARGE SCALE GENOMIC DNA]</scope>
    <source>
        <strain evidence="2 3">FD-317 M1</strain>
    </source>
</reference>
<proteinExistence type="predicted"/>
<dbReference type="EMBL" id="KN834780">
    <property type="protein sequence ID" value="KIK59369.1"/>
    <property type="molecule type" value="Genomic_DNA"/>
</dbReference>
<dbReference type="OrthoDB" id="3250682at2759"/>
<gene>
    <name evidence="2" type="ORF">GYMLUDRAFT_245436</name>
</gene>
<dbReference type="AlphaFoldDB" id="A0A0D0CA78"/>
<dbReference type="Proteomes" id="UP000053593">
    <property type="component" value="Unassembled WGS sequence"/>
</dbReference>
<sequence length="141" mass="15891">MYLISTTHVILAMQIDYNAFVINRNADEVFNRIGGYPTTLAQLALEFTNCVFADSILIWRVWVVWDRQWTIIVLPICLVVASAASTYGYVYEISEIKSPEAKFSDVFAKSTEVVSVVFASCTVVTNLLCTSRYLQGFAHVF</sequence>
<keyword evidence="1" id="KW-0472">Membrane</keyword>
<protein>
    <submittedName>
        <fullName evidence="2">Uncharacterized protein</fullName>
    </submittedName>
</protein>
<keyword evidence="1" id="KW-1133">Transmembrane helix</keyword>